<keyword evidence="3" id="KW-1185">Reference proteome</keyword>
<dbReference type="Proteomes" id="UP000647424">
    <property type="component" value="Unassembled WGS sequence"/>
</dbReference>
<proteinExistence type="predicted"/>
<dbReference type="RefSeq" id="WP_191818133.1">
    <property type="nucleotide sequence ID" value="NZ_JACYFT010000001.1"/>
</dbReference>
<feature type="chain" id="PRO_5036908768" evidence="1">
    <location>
        <begin position="19"/>
        <end position="131"/>
    </location>
</feature>
<organism evidence="2 3">
    <name type="scientific">Limnohabitans radicicola</name>
    <dbReference type="NCBI Taxonomy" id="2771427"/>
    <lineage>
        <taxon>Bacteria</taxon>
        <taxon>Pseudomonadati</taxon>
        <taxon>Pseudomonadota</taxon>
        <taxon>Betaproteobacteria</taxon>
        <taxon>Burkholderiales</taxon>
        <taxon>Comamonadaceae</taxon>
        <taxon>Limnohabitans</taxon>
    </lineage>
</organism>
<comment type="caution">
    <text evidence="2">The sequence shown here is derived from an EMBL/GenBank/DDBJ whole genome shotgun (WGS) entry which is preliminary data.</text>
</comment>
<name>A0A927FE18_9BURK</name>
<dbReference type="EMBL" id="JACYFT010000001">
    <property type="protein sequence ID" value="MBD8049680.1"/>
    <property type="molecule type" value="Genomic_DNA"/>
</dbReference>
<dbReference type="AlphaFoldDB" id="A0A927FE18"/>
<evidence type="ECO:0000313" key="2">
    <source>
        <dbReference type="EMBL" id="MBD8049680.1"/>
    </source>
</evidence>
<keyword evidence="1" id="KW-0732">Signal</keyword>
<evidence type="ECO:0000256" key="1">
    <source>
        <dbReference type="SAM" id="SignalP"/>
    </source>
</evidence>
<evidence type="ECO:0000313" key="3">
    <source>
        <dbReference type="Proteomes" id="UP000647424"/>
    </source>
</evidence>
<accession>A0A927FE18</accession>
<gene>
    <name evidence="2" type="ORF">IC609_03915</name>
</gene>
<reference evidence="2" key="1">
    <citation type="submission" date="2020-09" db="EMBL/GenBank/DDBJ databases">
        <title>Genome seq and assembly of Limnohabitants sp.</title>
        <authorList>
            <person name="Chhetri G."/>
        </authorList>
    </citation>
    <scope>NUCLEOTIDE SEQUENCE</scope>
    <source>
        <strain evidence="2">JUR4</strain>
    </source>
</reference>
<dbReference type="PROSITE" id="PS51257">
    <property type="entry name" value="PROKAR_LIPOPROTEIN"/>
    <property type="match status" value="1"/>
</dbReference>
<sequence length="131" mass="14038">MKKINTILCMAIASLLLACSDDVKTPASTENKVEVSILKWGPQGTKAGKGFAIQANGNSALWFEQRGVHSAESAQVWFDNTQLTGMAITPNVGGSAEIPPALIAKPGKYPVYLILKPQNQRVELGTFEVLP</sequence>
<feature type="signal peptide" evidence="1">
    <location>
        <begin position="1"/>
        <end position="18"/>
    </location>
</feature>
<protein>
    <submittedName>
        <fullName evidence="2">Uncharacterized protein</fullName>
    </submittedName>
</protein>